<keyword evidence="2" id="KW-1185">Reference proteome</keyword>
<proteinExistence type="predicted"/>
<name>K0SCR6_THAOC</name>
<gene>
    <name evidence="1" type="ORF">THAOC_21146</name>
</gene>
<dbReference type="Proteomes" id="UP000266841">
    <property type="component" value="Unassembled WGS sequence"/>
</dbReference>
<organism evidence="1 2">
    <name type="scientific">Thalassiosira oceanica</name>
    <name type="common">Marine diatom</name>
    <dbReference type="NCBI Taxonomy" id="159749"/>
    <lineage>
        <taxon>Eukaryota</taxon>
        <taxon>Sar</taxon>
        <taxon>Stramenopiles</taxon>
        <taxon>Ochrophyta</taxon>
        <taxon>Bacillariophyta</taxon>
        <taxon>Coscinodiscophyceae</taxon>
        <taxon>Thalassiosirophycidae</taxon>
        <taxon>Thalassiosirales</taxon>
        <taxon>Thalassiosiraceae</taxon>
        <taxon>Thalassiosira</taxon>
    </lineage>
</organism>
<reference evidence="1 2" key="1">
    <citation type="journal article" date="2012" name="Genome Biol.">
        <title>Genome and low-iron response of an oceanic diatom adapted to chronic iron limitation.</title>
        <authorList>
            <person name="Lommer M."/>
            <person name="Specht M."/>
            <person name="Roy A.S."/>
            <person name="Kraemer L."/>
            <person name="Andreson R."/>
            <person name="Gutowska M.A."/>
            <person name="Wolf J."/>
            <person name="Bergner S.V."/>
            <person name="Schilhabel M.B."/>
            <person name="Klostermeier U.C."/>
            <person name="Beiko R.G."/>
            <person name="Rosenstiel P."/>
            <person name="Hippler M."/>
            <person name="Laroche J."/>
        </authorList>
    </citation>
    <scope>NUCLEOTIDE SEQUENCE [LARGE SCALE GENOMIC DNA]</scope>
    <source>
        <strain evidence="1 2">CCMP1005</strain>
    </source>
</reference>
<accession>K0SCR6</accession>
<dbReference type="AlphaFoldDB" id="K0SCR6"/>
<protein>
    <submittedName>
        <fullName evidence="1">Uncharacterized protein</fullName>
    </submittedName>
</protein>
<comment type="caution">
    <text evidence="1">The sequence shown here is derived from an EMBL/GenBank/DDBJ whole genome shotgun (WGS) entry which is preliminary data.</text>
</comment>
<dbReference type="EMBL" id="AGNL01024449">
    <property type="protein sequence ID" value="EJK58706.1"/>
    <property type="molecule type" value="Genomic_DNA"/>
</dbReference>
<evidence type="ECO:0000313" key="2">
    <source>
        <dbReference type="Proteomes" id="UP000266841"/>
    </source>
</evidence>
<evidence type="ECO:0000313" key="1">
    <source>
        <dbReference type="EMBL" id="EJK58706.1"/>
    </source>
</evidence>
<feature type="non-terminal residue" evidence="1">
    <location>
        <position position="1"/>
    </location>
</feature>
<sequence>RSAHLQRDYSTLAASVGSAGTTMIGRVELLHGLPWWPDDGAHGTYSSLPGPHRHNWLNADGQGVDARRHVAFRSGSQS</sequence>